<comment type="caution">
    <text evidence="1">The sequence shown here is derived from an EMBL/GenBank/DDBJ whole genome shotgun (WGS) entry which is preliminary data.</text>
</comment>
<keyword evidence="2" id="KW-1185">Reference proteome</keyword>
<dbReference type="EMBL" id="ANOH01000489">
    <property type="protein sequence ID" value="EMI51716.1"/>
    <property type="molecule type" value="Genomic_DNA"/>
</dbReference>
<dbReference type="PATRIC" id="fig|1263870.3.peg.7275"/>
<reference evidence="1 2" key="1">
    <citation type="journal article" date="2013" name="Mar. Genomics">
        <title>Expression of sulfatases in Rhodopirellula baltica and the diversity of sulfatases in the genus Rhodopirellula.</title>
        <authorList>
            <person name="Wegner C.E."/>
            <person name="Richter-Heitmann T."/>
            <person name="Klindworth A."/>
            <person name="Klockow C."/>
            <person name="Richter M."/>
            <person name="Achstetter T."/>
            <person name="Glockner F.O."/>
            <person name="Harder J."/>
        </authorList>
    </citation>
    <scope>NUCLEOTIDE SEQUENCE [LARGE SCALE GENOMIC DNA]</scope>
    <source>
        <strain evidence="1 2">SM41</strain>
    </source>
</reference>
<proteinExistence type="predicted"/>
<evidence type="ECO:0000313" key="1">
    <source>
        <dbReference type="EMBL" id="EMI51716.1"/>
    </source>
</evidence>
<protein>
    <submittedName>
        <fullName evidence="1">Uncharacterized protein</fullName>
    </submittedName>
</protein>
<accession>M5U1K0</accession>
<name>M5U1K0_9BACT</name>
<evidence type="ECO:0000313" key="2">
    <source>
        <dbReference type="Proteomes" id="UP000011885"/>
    </source>
</evidence>
<sequence>MLLLMIACLCLFELLVRHLEGSLPCPRTVCLPVRFRRSIPVVMHENLVLRKAVLVDSMRSCRSDERRRPRMHDAPLRWIALFVLGCFVSTWTPAIAEEFTFSCWFNGWRKNANDPSADVFAIETNRYAMILDVADFDRFRLGWIENSVSYEQAVQHKTEKFLQLPDAELLIEMEVDGVQYVARTCEAGLQSGVKHLSSVRLWESGRFVQHYDFLDLHFRSEAGRILKCDARMDLVAWPDSLTLNLIVSGAMDCNRCEMRLGVDSRVGKWQETTAFEGPLRDGQEKQLSVTCCMQDSPISRPNADSAEVSVSVVGGKALPVRFDRLKNCYVATAEDLRRRRGPASRELREYDEFEITVAGADGSVPLLIDLRPPASVVGVCPVLCDEAGRPNGLPVQLSKNWHYAPMGSYVMTYTILPPADEPTTYRLKMVYGFYGTLPAASHAQLCLIGYGGNGRWDQLAIGSWGETICFDMDMSLVNVAVTDIRTLMMRDGEKGKKWGWTNAGWGGDWLNLSDTRQAKYFPNGLKTAYLSHGPCLTDVRHEGYYGQDREVEFTARVQTLRTDDYCRTFMNLVYEFERDLDVEKVWLFKLGRTFTYQTPRLDYGNAEGIIRSLDVPVDVPKGELFLKSTELTGDAPHWVSFTGASEAGAKRSKPNGYRSLIVRRYHAEINGRDYEKPTIRCPSYGSEPTNLDLELLPPGGMRRFRKGDRIELDLELITLPRVADDYYGPNESFRDHLEASPSSWKTTYREVNRNDLRVTVDGGRLRQRYPVVVDVEQSTVSMEINGGVGAVPIQFRGIPNSEGFELHEVVDGRRVTLDQSVHGMDFWQVDFDSATNTYRVTFNLPLDRTATSRWVFETRATPSQ</sequence>
<dbReference type="AlphaFoldDB" id="M5U1K0"/>
<organism evidence="1 2">
    <name type="scientific">Rhodopirellula sallentina SM41</name>
    <dbReference type="NCBI Taxonomy" id="1263870"/>
    <lineage>
        <taxon>Bacteria</taxon>
        <taxon>Pseudomonadati</taxon>
        <taxon>Planctomycetota</taxon>
        <taxon>Planctomycetia</taxon>
        <taxon>Pirellulales</taxon>
        <taxon>Pirellulaceae</taxon>
        <taxon>Rhodopirellula</taxon>
    </lineage>
</organism>
<dbReference type="Proteomes" id="UP000011885">
    <property type="component" value="Unassembled WGS sequence"/>
</dbReference>
<gene>
    <name evidence="1" type="ORF">RSSM_06858</name>
</gene>